<name>R1GPF1_9GAMM</name>
<comment type="caution">
    <text evidence="1">The sequence shown here is derived from an EMBL/GenBank/DDBJ whole genome shotgun (WGS) entry which is preliminary data.</text>
</comment>
<accession>R1GPF1</accession>
<dbReference type="Proteomes" id="UP000013526">
    <property type="component" value="Unassembled WGS sequence"/>
</dbReference>
<sequence length="162" mass="17575">MDQSQAGQKDTGEESLCLLTIGEQESWLVQGQQTPLRLAMGYRALVPGQTLGQFRREPPSPLELEQAIAWVEDIVMPLAADLAPCSALQLAPGPLSPVFGQVRLPLARIEQSFAQLAAMAEGDPLAARDLPAGRDVAATLLILREFMHHLGFIEVNLRADQP</sequence>
<gene>
    <name evidence="1" type="ORF">G113_18929</name>
</gene>
<dbReference type="PATRIC" id="fig|1268236.3.peg.3676"/>
<dbReference type="OrthoDB" id="6504658at2"/>
<dbReference type="EMBL" id="AQGQ01000202">
    <property type="protein sequence ID" value="EOD53565.1"/>
    <property type="molecule type" value="Genomic_DNA"/>
</dbReference>
<evidence type="ECO:0000313" key="1">
    <source>
        <dbReference type="EMBL" id="EOD53565.1"/>
    </source>
</evidence>
<reference evidence="1 2" key="1">
    <citation type="journal article" date="2013" name="Genome Announc.">
        <title>Draft Genome Sequence of Aeromonas molluscorum Strain 848TT, Isolated from Bivalve Molluscs.</title>
        <authorList>
            <person name="Spataro N."/>
            <person name="Farfan M."/>
            <person name="Albarral V."/>
            <person name="Sanglas A."/>
            <person name="Loren J.G."/>
            <person name="Fuste M.C."/>
            <person name="Bosch E."/>
        </authorList>
    </citation>
    <scope>NUCLEOTIDE SEQUENCE [LARGE SCALE GENOMIC DNA]</scope>
    <source>
        <strain evidence="1 2">848</strain>
    </source>
</reference>
<organism evidence="1 2">
    <name type="scientific">Aeromonas molluscorum 848</name>
    <dbReference type="NCBI Taxonomy" id="1268236"/>
    <lineage>
        <taxon>Bacteria</taxon>
        <taxon>Pseudomonadati</taxon>
        <taxon>Pseudomonadota</taxon>
        <taxon>Gammaproteobacteria</taxon>
        <taxon>Aeromonadales</taxon>
        <taxon>Aeromonadaceae</taxon>
        <taxon>Aeromonas</taxon>
    </lineage>
</organism>
<protein>
    <submittedName>
        <fullName evidence="1">Uncharacterized protein</fullName>
    </submittedName>
</protein>
<dbReference type="AlphaFoldDB" id="R1GPF1"/>
<keyword evidence="2" id="KW-1185">Reference proteome</keyword>
<proteinExistence type="predicted"/>
<evidence type="ECO:0000313" key="2">
    <source>
        <dbReference type="Proteomes" id="UP000013526"/>
    </source>
</evidence>
<dbReference type="RefSeq" id="WP_005908355.1">
    <property type="nucleotide sequence ID" value="NZ_AQGQ01000202.1"/>
</dbReference>